<keyword evidence="7" id="KW-1185">Reference proteome</keyword>
<evidence type="ECO:0000313" key="6">
    <source>
        <dbReference type="EMBL" id="GAT46744.1"/>
    </source>
</evidence>
<dbReference type="Gene3D" id="2.10.110.10">
    <property type="entry name" value="Cysteine Rich Protein"/>
    <property type="match status" value="2"/>
</dbReference>
<evidence type="ECO:0000256" key="4">
    <source>
        <dbReference type="SAM" id="MobiDB-lite"/>
    </source>
</evidence>
<dbReference type="Proteomes" id="UP000815677">
    <property type="component" value="Unassembled WGS sequence"/>
</dbReference>
<evidence type="ECO:0000256" key="1">
    <source>
        <dbReference type="ARBA" id="ARBA00022723"/>
    </source>
</evidence>
<feature type="region of interest" description="Disordered" evidence="4">
    <location>
        <begin position="800"/>
        <end position="823"/>
    </location>
</feature>
<dbReference type="PANTHER" id="PTHR48148">
    <property type="entry name" value="KERATINOCYTE PROLINE-RICH PROTEIN"/>
    <property type="match status" value="1"/>
</dbReference>
<feature type="compositionally biased region" description="Low complexity" evidence="4">
    <location>
        <begin position="611"/>
        <end position="636"/>
    </location>
</feature>
<dbReference type="CDD" id="cd08368">
    <property type="entry name" value="LIM"/>
    <property type="match status" value="1"/>
</dbReference>
<feature type="region of interest" description="Disordered" evidence="4">
    <location>
        <begin position="604"/>
        <end position="786"/>
    </location>
</feature>
<evidence type="ECO:0000313" key="7">
    <source>
        <dbReference type="Proteomes" id="UP000815677"/>
    </source>
</evidence>
<gene>
    <name evidence="6" type="ORF">MCHLO_04243</name>
</gene>
<feature type="compositionally biased region" description="Pro residues" evidence="4">
    <location>
        <begin position="727"/>
        <end position="739"/>
    </location>
</feature>
<feature type="compositionally biased region" description="Low complexity" evidence="4">
    <location>
        <begin position="1000"/>
        <end position="1018"/>
    </location>
</feature>
<keyword evidence="3" id="KW-0440">LIM domain</keyword>
<feature type="region of interest" description="Disordered" evidence="4">
    <location>
        <begin position="999"/>
        <end position="1028"/>
    </location>
</feature>
<feature type="compositionally biased region" description="Low complexity" evidence="4">
    <location>
        <begin position="645"/>
        <end position="663"/>
    </location>
</feature>
<dbReference type="Pfam" id="PF00412">
    <property type="entry name" value="LIM"/>
    <property type="match status" value="1"/>
</dbReference>
<dbReference type="PANTHER" id="PTHR48148:SF3">
    <property type="entry name" value="KERATINOCYTE PROLINE-RICH PROTEIN"/>
    <property type="match status" value="1"/>
</dbReference>
<dbReference type="PROSITE" id="PS00478">
    <property type="entry name" value="LIM_DOMAIN_1"/>
    <property type="match status" value="1"/>
</dbReference>
<keyword evidence="2 3" id="KW-0862">Zinc</keyword>
<feature type="domain" description="LIM zinc-binding" evidence="5">
    <location>
        <begin position="1046"/>
        <end position="1113"/>
    </location>
</feature>
<keyword evidence="1 3" id="KW-0479">Metal-binding</keyword>
<reference evidence="6" key="1">
    <citation type="submission" date="2014-09" db="EMBL/GenBank/DDBJ databases">
        <title>Genome sequence of the luminous mushroom Mycena chlorophos for searching fungal bioluminescence genes.</title>
        <authorList>
            <person name="Tanaka Y."/>
            <person name="Kasuga D."/>
            <person name="Oba Y."/>
            <person name="Hase S."/>
            <person name="Sato K."/>
            <person name="Oba Y."/>
            <person name="Sakakibara Y."/>
        </authorList>
    </citation>
    <scope>NUCLEOTIDE SEQUENCE</scope>
</reference>
<feature type="compositionally biased region" description="Low complexity" evidence="4">
    <location>
        <begin position="740"/>
        <end position="750"/>
    </location>
</feature>
<organism evidence="6 7">
    <name type="scientific">Mycena chlorophos</name>
    <name type="common">Agaric fungus</name>
    <name type="synonym">Agaricus chlorophos</name>
    <dbReference type="NCBI Taxonomy" id="658473"/>
    <lineage>
        <taxon>Eukaryota</taxon>
        <taxon>Fungi</taxon>
        <taxon>Dikarya</taxon>
        <taxon>Basidiomycota</taxon>
        <taxon>Agaricomycotina</taxon>
        <taxon>Agaricomycetes</taxon>
        <taxon>Agaricomycetidae</taxon>
        <taxon>Agaricales</taxon>
        <taxon>Marasmiineae</taxon>
        <taxon>Mycenaceae</taxon>
        <taxon>Mycena</taxon>
    </lineage>
</organism>
<dbReference type="EMBL" id="DF842749">
    <property type="protein sequence ID" value="GAT46744.1"/>
    <property type="molecule type" value="Genomic_DNA"/>
</dbReference>
<evidence type="ECO:0000259" key="5">
    <source>
        <dbReference type="PROSITE" id="PS50023"/>
    </source>
</evidence>
<feature type="compositionally biased region" description="Pro residues" evidence="4">
    <location>
        <begin position="669"/>
        <end position="682"/>
    </location>
</feature>
<dbReference type="SMART" id="SM00132">
    <property type="entry name" value="LIM"/>
    <property type="match status" value="2"/>
</dbReference>
<name>A0ABQ0L6F6_MYCCL</name>
<evidence type="ECO:0000256" key="2">
    <source>
        <dbReference type="ARBA" id="ARBA00022833"/>
    </source>
</evidence>
<accession>A0ABQ0L6F6</accession>
<dbReference type="InterPro" id="IPR001781">
    <property type="entry name" value="Znf_LIM"/>
</dbReference>
<proteinExistence type="predicted"/>
<sequence>MCCGCAHNLTQAWLRTRRPTLLLLPTFTIPDASLRAGGQSKAGDRRSSCLRSYLSTLSRPAASARLRLPPPQAPRLMKCAMAMNAGGSANHDLQLDAFKHLISLTTRFPILRRLFLRSVSIAGVQVQERDVGALWPEQLQQPASLYLESPVVMHSHPGELLFDSPSPLSPSGSLLAYNQVDDPPPEPPAPWGPEYSDEWDFYRALAGTCLLESEVWSVVSRQGDGNEDEDELDGNAPAPADVDVLERLVSLLESAQSPISRALSIRYLIGVFENSSDALFPPVLRTPTPTTPSYAGVIHSPLSLFSASPHSPITPTSSPATPARQLLNRLSGALLVTLSAMDSPAMDVQGEKNVGVGYDYAGIDQLTESVLNLLSGGAESEDGIVLGLIFGRRSWLREKMPRMARLVYRERVVSPIPERRIGVPLTVPTPSPLSSEFDMEEGTLQTVVRLPDTRIGVPTIAAPTPSPLSSVFTQDDMEEATLETVVRVTTAVVAEVGPATADVPAYIPAQETLGLEPEAPAKPAEIIVVTGPEEFSLSPTKIIPIAVYHESFTPPPPPPPLPPATLSYQPMFIHGTNRPFIPPPPPPPLPLSIMIPNAPLPAPWPTPPANIQPAFFNGTRSRSSSVASRTTTRSRPSTPPLNIQTTSFSGTRSRSSSVASRTTTRSRRSPPPPLKLLPPSPRSPAVQSPSTRSPLSRSPASPSVPSPTSSSSPLSSTDSSPISPLFSSPPFPISAPTTPPASKTTSVSSSIEQPAPSIMSPSLPESPFEVPFEASPDSPTLGSPESDIVFAPARASIPGLNRALDSPERTPIPSPVPTPTSSALTLQIPRPLSSVMLQRLSLQPTPTPVTPSKWDIELNIWTRAQTEKKKSHDVLEDWQSGKGFLLDEPELAAAPARRMSSRESVLPIPAPRPFSAILNAALELDIAIPPPVPLIRLEDEDELLEETPEISACSKCAIDFKVHENENEPVVKFGSALFHPACFTCGKCSALLSSPAASHDPGLSSPSTSSSASTTSTPSTPPPDDPLLLVLTDADGTTPICVRCAYRCHSCNLPILEEALLVQNQAYHSECFRCRICHRGLALAPGDGDGDMSFTMTRRGACCMQCYHDMAAKARARAQSKLKRTKSPIPP</sequence>
<evidence type="ECO:0000256" key="3">
    <source>
        <dbReference type="PROSITE-ProRule" id="PRU00125"/>
    </source>
</evidence>
<protein>
    <recommendedName>
        <fullName evidence="5">LIM zinc-binding domain-containing protein</fullName>
    </recommendedName>
</protein>
<feature type="compositionally biased region" description="Low complexity" evidence="4">
    <location>
        <begin position="688"/>
        <end position="726"/>
    </location>
</feature>
<dbReference type="PROSITE" id="PS50023">
    <property type="entry name" value="LIM_DOMAIN_2"/>
    <property type="match status" value="1"/>
</dbReference>